<dbReference type="GO" id="GO:0016787">
    <property type="term" value="F:hydrolase activity"/>
    <property type="evidence" value="ECO:0007669"/>
    <property type="project" value="InterPro"/>
</dbReference>
<evidence type="ECO:0000313" key="3">
    <source>
        <dbReference type="EMBL" id="KAK2996153.1"/>
    </source>
</evidence>
<dbReference type="PANTHER" id="PTHR23024">
    <property type="entry name" value="ARYLACETAMIDE DEACETYLASE"/>
    <property type="match status" value="1"/>
</dbReference>
<comment type="caution">
    <text evidence="3">The sequence shown here is derived from an EMBL/GenBank/DDBJ whole genome shotgun (WGS) entry which is preliminary data.</text>
</comment>
<organism evidence="3 4">
    <name type="scientific">Escallonia herrerae</name>
    <dbReference type="NCBI Taxonomy" id="1293975"/>
    <lineage>
        <taxon>Eukaryota</taxon>
        <taxon>Viridiplantae</taxon>
        <taxon>Streptophyta</taxon>
        <taxon>Embryophyta</taxon>
        <taxon>Tracheophyta</taxon>
        <taxon>Spermatophyta</taxon>
        <taxon>Magnoliopsida</taxon>
        <taxon>eudicotyledons</taxon>
        <taxon>Gunneridae</taxon>
        <taxon>Pentapetalae</taxon>
        <taxon>asterids</taxon>
        <taxon>campanulids</taxon>
        <taxon>Escalloniales</taxon>
        <taxon>Escalloniaceae</taxon>
        <taxon>Escallonia</taxon>
    </lineage>
</organism>
<accession>A0AA88RTW0</accession>
<dbReference type="SUPFAM" id="SSF53474">
    <property type="entry name" value="alpha/beta-Hydrolases"/>
    <property type="match status" value="1"/>
</dbReference>
<dbReference type="Gene3D" id="3.40.50.1820">
    <property type="entry name" value="alpha/beta hydrolase"/>
    <property type="match status" value="1"/>
</dbReference>
<dbReference type="AlphaFoldDB" id="A0AA88RTW0"/>
<gene>
    <name evidence="3" type="ORF">RJ639_029540</name>
</gene>
<evidence type="ECO:0000313" key="4">
    <source>
        <dbReference type="Proteomes" id="UP001188597"/>
    </source>
</evidence>
<dbReference type="Proteomes" id="UP001188597">
    <property type="component" value="Unassembled WGS sequence"/>
</dbReference>
<comment type="similarity">
    <text evidence="1">Belongs to the 'GDXG' lipolytic enzyme family.</text>
</comment>
<dbReference type="Pfam" id="PF07859">
    <property type="entry name" value="Abhydrolase_3"/>
    <property type="match status" value="1"/>
</dbReference>
<sequence length="106" mass="12257">MTQGLTQWRRVRRAWWGLGCSRVLVSVAEKDLLRDRGRMYYEALGRSGWMGVAEIHETEGADHGFHLYNLDSEKAKDLIRRQARDVLTERRAFPLPIAKGKGMPME</sequence>
<keyword evidence="4" id="KW-1185">Reference proteome</keyword>
<reference evidence="3" key="1">
    <citation type="submission" date="2022-12" db="EMBL/GenBank/DDBJ databases">
        <title>Draft genome assemblies for two species of Escallonia (Escalloniales).</title>
        <authorList>
            <person name="Chanderbali A."/>
            <person name="Dervinis C."/>
            <person name="Anghel I."/>
            <person name="Soltis D."/>
            <person name="Soltis P."/>
            <person name="Zapata F."/>
        </authorList>
    </citation>
    <scope>NUCLEOTIDE SEQUENCE</scope>
    <source>
        <strain evidence="3">UCBG64.0493</strain>
        <tissue evidence="3">Leaf</tissue>
    </source>
</reference>
<feature type="domain" description="Alpha/beta hydrolase fold-3" evidence="2">
    <location>
        <begin position="19"/>
        <end position="66"/>
    </location>
</feature>
<dbReference type="InterPro" id="IPR013094">
    <property type="entry name" value="AB_hydrolase_3"/>
</dbReference>
<dbReference type="InterPro" id="IPR029058">
    <property type="entry name" value="AB_hydrolase_fold"/>
</dbReference>
<protein>
    <recommendedName>
        <fullName evidence="2">Alpha/beta hydrolase fold-3 domain-containing protein</fullName>
    </recommendedName>
</protein>
<proteinExistence type="inferred from homology"/>
<dbReference type="EMBL" id="JAVXUP010005479">
    <property type="protein sequence ID" value="KAK2996153.1"/>
    <property type="molecule type" value="Genomic_DNA"/>
</dbReference>
<evidence type="ECO:0000259" key="2">
    <source>
        <dbReference type="Pfam" id="PF07859"/>
    </source>
</evidence>
<dbReference type="InterPro" id="IPR050466">
    <property type="entry name" value="Carboxylest/Gibb_receptor"/>
</dbReference>
<name>A0AA88RTW0_9ASTE</name>
<dbReference type="PANTHER" id="PTHR23024:SF458">
    <property type="entry name" value="ALPHA_BETA HYDROLASE FOLD-3 DOMAIN-CONTAINING PROTEIN"/>
    <property type="match status" value="1"/>
</dbReference>
<evidence type="ECO:0000256" key="1">
    <source>
        <dbReference type="ARBA" id="ARBA00010515"/>
    </source>
</evidence>